<keyword evidence="5" id="KW-1185">Reference proteome</keyword>
<protein>
    <submittedName>
        <fullName evidence="4">Polysaccharide deacetylase</fullName>
    </submittedName>
</protein>
<feature type="transmembrane region" description="Helical" evidence="2">
    <location>
        <begin position="883"/>
        <end position="902"/>
    </location>
</feature>
<evidence type="ECO:0000256" key="2">
    <source>
        <dbReference type="SAM" id="Phobius"/>
    </source>
</evidence>
<dbReference type="Gene3D" id="3.40.50.720">
    <property type="entry name" value="NAD(P)-binding Rossmann-like Domain"/>
    <property type="match status" value="1"/>
</dbReference>
<dbReference type="GO" id="GO:0005975">
    <property type="term" value="P:carbohydrate metabolic process"/>
    <property type="evidence" value="ECO:0007669"/>
    <property type="project" value="InterPro"/>
</dbReference>
<organism evidence="4 5">
    <name type="scientific">Alternaria burnsii</name>
    <dbReference type="NCBI Taxonomy" id="1187904"/>
    <lineage>
        <taxon>Eukaryota</taxon>
        <taxon>Fungi</taxon>
        <taxon>Dikarya</taxon>
        <taxon>Ascomycota</taxon>
        <taxon>Pezizomycotina</taxon>
        <taxon>Dothideomycetes</taxon>
        <taxon>Pleosporomycetidae</taxon>
        <taxon>Pleosporales</taxon>
        <taxon>Pleosporineae</taxon>
        <taxon>Pleosporaceae</taxon>
        <taxon>Alternaria</taxon>
        <taxon>Alternaria sect. Alternaria</taxon>
    </lineage>
</organism>
<dbReference type="Pfam" id="PF13561">
    <property type="entry name" value="adh_short_C2"/>
    <property type="match status" value="1"/>
</dbReference>
<keyword evidence="2" id="KW-0812">Transmembrane</keyword>
<keyword evidence="2" id="KW-1133">Transmembrane helix</keyword>
<evidence type="ECO:0000256" key="1">
    <source>
        <dbReference type="SAM" id="MobiDB-lite"/>
    </source>
</evidence>
<dbReference type="PRINTS" id="PR00081">
    <property type="entry name" value="GDHRDH"/>
</dbReference>
<evidence type="ECO:0000313" key="5">
    <source>
        <dbReference type="Proteomes" id="UP000596902"/>
    </source>
</evidence>
<feature type="transmembrane region" description="Helical" evidence="2">
    <location>
        <begin position="737"/>
        <end position="756"/>
    </location>
</feature>
<dbReference type="CDD" id="cd05233">
    <property type="entry name" value="SDR_c"/>
    <property type="match status" value="1"/>
</dbReference>
<gene>
    <name evidence="4" type="ORF">GT037_003585</name>
</gene>
<dbReference type="AlphaFoldDB" id="A0A8H7EHK9"/>
<dbReference type="EMBL" id="JAAABM010000004">
    <property type="protein sequence ID" value="KAF7678204.1"/>
    <property type="molecule type" value="Genomic_DNA"/>
</dbReference>
<dbReference type="InterPro" id="IPR011330">
    <property type="entry name" value="Glyco_hydro/deAcase_b/a-brl"/>
</dbReference>
<feature type="transmembrane region" description="Helical" evidence="2">
    <location>
        <begin position="768"/>
        <end position="785"/>
    </location>
</feature>
<dbReference type="InterPro" id="IPR002347">
    <property type="entry name" value="SDR_fam"/>
</dbReference>
<dbReference type="GO" id="GO:0016810">
    <property type="term" value="F:hydrolase activity, acting on carbon-nitrogen (but not peptide) bonds"/>
    <property type="evidence" value="ECO:0007669"/>
    <property type="project" value="InterPro"/>
</dbReference>
<dbReference type="InterPro" id="IPR002509">
    <property type="entry name" value="NODB_dom"/>
</dbReference>
<dbReference type="InterPro" id="IPR036291">
    <property type="entry name" value="NAD(P)-bd_dom_sf"/>
</dbReference>
<dbReference type="Gene3D" id="3.20.20.370">
    <property type="entry name" value="Glycoside hydrolase/deacetylase"/>
    <property type="match status" value="1"/>
</dbReference>
<evidence type="ECO:0000259" key="3">
    <source>
        <dbReference type="Pfam" id="PF01522"/>
    </source>
</evidence>
<dbReference type="InterPro" id="IPR037950">
    <property type="entry name" value="PgdA-like"/>
</dbReference>
<accession>A0A8H7EHK9</accession>
<dbReference type="CDD" id="cd10938">
    <property type="entry name" value="CE4_HpPgdA_like"/>
    <property type="match status" value="1"/>
</dbReference>
<evidence type="ECO:0000313" key="4">
    <source>
        <dbReference type="EMBL" id="KAF7678204.1"/>
    </source>
</evidence>
<dbReference type="GeneID" id="62201810"/>
<sequence length="927" mass="102379">MSFLELEGLHVFVTGAAGGIGGAIVEEFLAQGCKVTAHDLRPNPLASTKPNLHCLQGDISSEASIQESISQAISHFSQPINILCANAGITDESSSYPIWSMPSDLWDRTYAVNVRGTFLTIKHFLRSVEESQVETGKDVNNVSVVVTGSECGVFGQAGHVEYASGKAALQYGLVKTVKNEIVRLNKSARINAVAPGWVDTKLIEGRLDDPKEMWREAEATVPLRKIAQPTDVARAAAFLASHRAAGHISGQCISVDGGMEGRIVWSEDEVRKSQATAVKPEMPSVNTTGEAEIFGTTTEGVSLASRNTSATAIPTTSSLTAPRISHEPKIKILLSVDFDAVSGWLGTGAHPNNNLADYSTGFFSGHVGVPRLLKLFAKYDIANKVTWFVPMHSAESFPKEFAAIKNSGAEIGLHGYCHEGAPQLTPTQEREVLEHCISLYQELLGKRPLGYRAPLYQLRESTVELLEEYSFLYDSSLSHHDSKPYYLPNLPPMKPPKYTEEASAKDWMKPLPRPSAPMAKTLVEIPANWYTEDMTPLQYLPNVPNSHGYVDVRVMENMWKDKFDWIRSEMRDGIGEKDVVVFPLVLHPDTSGMAHVIGMIERVIKWLKTSQSPHKRHPFLRPKQSNKWLPCRTHAGSNEKPALYKPRLGQQTLPFPFPVQLQVVSPKLVAHWDNFAQQTEEGMEKLKEAETAAAQRLRKTFKYPSESDDEDTIEAGMDEQDRAALVQTLSTHDTSTTHTYTLFLLALPLLPTLLYIPRLLALSTLPTSLVAVASLLATAYTLYFLPLPPTQMEPIDGVDVTPSTFQPPSRGRGKGKKPMGGYGIYNKTPSWEQPTEKSVRRPVPYLSEDMADRIGDYIVPINRAVCGLLALYEVWLAREWSEGFMIGGGFLPGVICLVILWARTELRIIDMDALERINAGAAQGKVK</sequence>
<dbReference type="RefSeq" id="XP_038788339.1">
    <property type="nucleotide sequence ID" value="XM_038928632.1"/>
</dbReference>
<feature type="region of interest" description="Disordered" evidence="1">
    <location>
        <begin position="801"/>
        <end position="821"/>
    </location>
</feature>
<dbReference type="Pfam" id="PF01522">
    <property type="entry name" value="Polysacc_deac_1"/>
    <property type="match status" value="1"/>
</dbReference>
<feature type="domain" description="NodB homology" evidence="3">
    <location>
        <begin position="369"/>
        <end position="469"/>
    </location>
</feature>
<reference evidence="4" key="2">
    <citation type="submission" date="2020-08" db="EMBL/GenBank/DDBJ databases">
        <title>Draft Genome Sequence of Cumin Blight Pathogen Alternaria burnsii.</title>
        <authorList>
            <person name="Feng Z."/>
        </authorList>
    </citation>
    <scope>NUCLEOTIDE SEQUENCE</scope>
    <source>
        <strain evidence="4">CBS107.38</strain>
    </source>
</reference>
<dbReference type="PANTHER" id="PTHR47561">
    <property type="entry name" value="POLYSACCHARIDE DEACETYLASE FAMILY PROTEIN (AFU_ORTHOLOGUE AFUA_6G05030)"/>
    <property type="match status" value="1"/>
</dbReference>
<proteinExistence type="predicted"/>
<dbReference type="SUPFAM" id="SSF51735">
    <property type="entry name" value="NAD(P)-binding Rossmann-fold domains"/>
    <property type="match status" value="1"/>
</dbReference>
<comment type="caution">
    <text evidence="4">The sequence shown here is derived from an EMBL/GenBank/DDBJ whole genome shotgun (WGS) entry which is preliminary data.</text>
</comment>
<dbReference type="PANTHER" id="PTHR47561:SF2">
    <property type="entry name" value="HYPOTHETICAL POLYSACCHARIDE DEACETYLASE (EUROFUNG)"/>
    <property type="match status" value="1"/>
</dbReference>
<name>A0A8H7EHK9_9PLEO</name>
<dbReference type="SUPFAM" id="SSF88713">
    <property type="entry name" value="Glycoside hydrolase/deacetylase"/>
    <property type="match status" value="1"/>
</dbReference>
<dbReference type="Proteomes" id="UP000596902">
    <property type="component" value="Unassembled WGS sequence"/>
</dbReference>
<keyword evidence="2" id="KW-0472">Membrane</keyword>
<reference evidence="4" key="1">
    <citation type="submission" date="2020-01" db="EMBL/GenBank/DDBJ databases">
        <authorList>
            <person name="Feng Z.H.Z."/>
        </authorList>
    </citation>
    <scope>NUCLEOTIDE SEQUENCE</scope>
    <source>
        <strain evidence="4">CBS107.38</strain>
    </source>
</reference>